<dbReference type="GO" id="GO:0051603">
    <property type="term" value="P:proteolysis involved in protein catabolic process"/>
    <property type="evidence" value="ECO:0007669"/>
    <property type="project" value="TreeGrafter"/>
</dbReference>
<evidence type="ECO:0000256" key="5">
    <source>
        <dbReference type="ARBA" id="ARBA00023049"/>
    </source>
</evidence>
<dbReference type="EMBL" id="JAJJMB010004055">
    <property type="protein sequence ID" value="KAI3944419.1"/>
    <property type="molecule type" value="Genomic_DNA"/>
</dbReference>
<dbReference type="InterPro" id="IPR051156">
    <property type="entry name" value="Mito/Outer_Membr_Metalloprot"/>
</dbReference>
<reference evidence="9" key="1">
    <citation type="submission" date="2022-04" db="EMBL/GenBank/DDBJ databases">
        <title>A functionally conserved STORR gene fusion in Papaver species that diverged 16.8 million years ago.</title>
        <authorList>
            <person name="Catania T."/>
        </authorList>
    </citation>
    <scope>NUCLEOTIDE SEQUENCE</scope>
    <source>
        <strain evidence="9">S-188037</strain>
    </source>
</reference>
<evidence type="ECO:0000259" key="8">
    <source>
        <dbReference type="Pfam" id="PF01435"/>
    </source>
</evidence>
<sequence>MVYETYQGKLLRERHREYVRVRLIASDILKALQRELRRNQLGSDNGQAKKGSKVATQHLQGLKWEMAVIDEPDEINAGCFPGGKIVVFTGLLDHLKTDAEIATILAHEVGHVVARHGAEKISNRMCFLFLRIILRILTGGPTTTINEICKYFLLDLPLCRRREKEADYIGLLLLASAGYDPRCAPQVYEKFDELGELGTSLLGYLTTHPSGKTRAQLLSQDKVMKEAIIIYKESCSRRDTKRRVWFLCGLWFFTLLCIILLCC</sequence>
<dbReference type="PANTHER" id="PTHR22726">
    <property type="entry name" value="METALLOENDOPEPTIDASE OMA1"/>
    <property type="match status" value="1"/>
</dbReference>
<keyword evidence="10" id="KW-1185">Reference proteome</keyword>
<gene>
    <name evidence="9" type="ORF">MKW98_006580</name>
</gene>
<keyword evidence="1 6" id="KW-0645">Protease</keyword>
<comment type="similarity">
    <text evidence="6">Belongs to the peptidase M48 family.</text>
</comment>
<dbReference type="GO" id="GO:0046872">
    <property type="term" value="F:metal ion binding"/>
    <property type="evidence" value="ECO:0007669"/>
    <property type="project" value="UniProtKB-KW"/>
</dbReference>
<keyword evidence="7" id="KW-1133">Transmembrane helix</keyword>
<evidence type="ECO:0000313" key="10">
    <source>
        <dbReference type="Proteomes" id="UP001202328"/>
    </source>
</evidence>
<protein>
    <recommendedName>
        <fullName evidence="8">Peptidase M48 domain-containing protein</fullName>
    </recommendedName>
</protein>
<evidence type="ECO:0000256" key="3">
    <source>
        <dbReference type="ARBA" id="ARBA00022801"/>
    </source>
</evidence>
<evidence type="ECO:0000313" key="9">
    <source>
        <dbReference type="EMBL" id="KAI3944419.1"/>
    </source>
</evidence>
<proteinExistence type="inferred from homology"/>
<dbReference type="PANTHER" id="PTHR22726:SF1">
    <property type="entry name" value="METALLOENDOPEPTIDASE OMA1, MITOCHONDRIAL"/>
    <property type="match status" value="1"/>
</dbReference>
<evidence type="ECO:0000256" key="7">
    <source>
        <dbReference type="SAM" id="Phobius"/>
    </source>
</evidence>
<keyword evidence="7" id="KW-0472">Membrane</keyword>
<evidence type="ECO:0000256" key="4">
    <source>
        <dbReference type="ARBA" id="ARBA00022833"/>
    </source>
</evidence>
<organism evidence="9 10">
    <name type="scientific">Papaver atlanticum</name>
    <dbReference type="NCBI Taxonomy" id="357466"/>
    <lineage>
        <taxon>Eukaryota</taxon>
        <taxon>Viridiplantae</taxon>
        <taxon>Streptophyta</taxon>
        <taxon>Embryophyta</taxon>
        <taxon>Tracheophyta</taxon>
        <taxon>Spermatophyta</taxon>
        <taxon>Magnoliopsida</taxon>
        <taxon>Ranunculales</taxon>
        <taxon>Papaveraceae</taxon>
        <taxon>Papaveroideae</taxon>
        <taxon>Papaver</taxon>
    </lineage>
</organism>
<dbReference type="Pfam" id="PF01435">
    <property type="entry name" value="Peptidase_M48"/>
    <property type="match status" value="1"/>
</dbReference>
<feature type="domain" description="Peptidase M48" evidence="8">
    <location>
        <begin position="58"/>
        <end position="219"/>
    </location>
</feature>
<name>A0AAD4XQT8_9MAGN</name>
<dbReference type="InterPro" id="IPR001915">
    <property type="entry name" value="Peptidase_M48"/>
</dbReference>
<dbReference type="CDD" id="cd07331">
    <property type="entry name" value="M48C_Oma1_like"/>
    <property type="match status" value="1"/>
</dbReference>
<evidence type="ECO:0000256" key="1">
    <source>
        <dbReference type="ARBA" id="ARBA00022670"/>
    </source>
</evidence>
<keyword evidence="4 6" id="KW-0862">Zinc</keyword>
<comment type="cofactor">
    <cofactor evidence="6">
        <name>Zn(2+)</name>
        <dbReference type="ChEBI" id="CHEBI:29105"/>
    </cofactor>
    <text evidence="6">Binds 1 zinc ion per subunit.</text>
</comment>
<dbReference type="GO" id="GO:0004222">
    <property type="term" value="F:metalloendopeptidase activity"/>
    <property type="evidence" value="ECO:0007669"/>
    <property type="project" value="InterPro"/>
</dbReference>
<dbReference type="Gene3D" id="3.30.2010.10">
    <property type="entry name" value="Metalloproteases ('zincins'), catalytic domain"/>
    <property type="match status" value="1"/>
</dbReference>
<dbReference type="Proteomes" id="UP001202328">
    <property type="component" value="Unassembled WGS sequence"/>
</dbReference>
<keyword evidence="3 6" id="KW-0378">Hydrolase</keyword>
<keyword evidence="5 6" id="KW-0482">Metalloprotease</keyword>
<feature type="transmembrane region" description="Helical" evidence="7">
    <location>
        <begin position="244"/>
        <end position="262"/>
    </location>
</feature>
<evidence type="ECO:0000256" key="6">
    <source>
        <dbReference type="RuleBase" id="RU003983"/>
    </source>
</evidence>
<keyword evidence="7" id="KW-0812">Transmembrane</keyword>
<evidence type="ECO:0000256" key="2">
    <source>
        <dbReference type="ARBA" id="ARBA00022723"/>
    </source>
</evidence>
<dbReference type="GO" id="GO:0016020">
    <property type="term" value="C:membrane"/>
    <property type="evidence" value="ECO:0007669"/>
    <property type="project" value="TreeGrafter"/>
</dbReference>
<accession>A0AAD4XQT8</accession>
<comment type="caution">
    <text evidence="9">The sequence shown here is derived from an EMBL/GenBank/DDBJ whole genome shotgun (WGS) entry which is preliminary data.</text>
</comment>
<keyword evidence="2" id="KW-0479">Metal-binding</keyword>
<dbReference type="AlphaFoldDB" id="A0AAD4XQT8"/>